<dbReference type="InterPro" id="IPR013785">
    <property type="entry name" value="Aldolase_TIM"/>
</dbReference>
<evidence type="ECO:0000256" key="2">
    <source>
        <dbReference type="ARBA" id="ARBA00004714"/>
    </source>
</evidence>
<evidence type="ECO:0000256" key="8">
    <source>
        <dbReference type="ARBA" id="ARBA00072515"/>
    </source>
</evidence>
<dbReference type="Proteomes" id="UP000178690">
    <property type="component" value="Unassembled WGS sequence"/>
</dbReference>
<protein>
    <recommendedName>
        <fullName evidence="8">Probable fructose-bisphosphate aldolase class 1</fullName>
        <ecNumber evidence="4">4.1.2.13</ecNumber>
    </recommendedName>
    <alternativeName>
        <fullName evidence="7">Fructose-bisphosphate aldolase class I</fullName>
    </alternativeName>
</protein>
<comment type="catalytic activity">
    <reaction evidence="1">
        <text>beta-D-fructose 1,6-bisphosphate = D-glyceraldehyde 3-phosphate + dihydroxyacetone phosphate</text>
        <dbReference type="Rhea" id="RHEA:14729"/>
        <dbReference type="ChEBI" id="CHEBI:32966"/>
        <dbReference type="ChEBI" id="CHEBI:57642"/>
        <dbReference type="ChEBI" id="CHEBI:59776"/>
        <dbReference type="EC" id="4.1.2.13"/>
    </reaction>
</comment>
<dbReference type="InterPro" id="IPR000741">
    <property type="entry name" value="FBA_I"/>
</dbReference>
<evidence type="ECO:0000256" key="7">
    <source>
        <dbReference type="ARBA" id="ARBA00029799"/>
    </source>
</evidence>
<dbReference type="EC" id="4.1.2.13" evidence="4"/>
<accession>A0A1G2PJP2</accession>
<dbReference type="EMBL" id="MHST01000019">
    <property type="protein sequence ID" value="OHA48538.1"/>
    <property type="molecule type" value="Genomic_DNA"/>
</dbReference>
<evidence type="ECO:0000256" key="5">
    <source>
        <dbReference type="ARBA" id="ARBA00023152"/>
    </source>
</evidence>
<dbReference type="AlphaFoldDB" id="A0A1G2PJP2"/>
<gene>
    <name evidence="9" type="ORF">A2682_01300</name>
</gene>
<keyword evidence="6" id="KW-0456">Lyase</keyword>
<evidence type="ECO:0000256" key="4">
    <source>
        <dbReference type="ARBA" id="ARBA00013068"/>
    </source>
</evidence>
<reference evidence="9 10" key="1">
    <citation type="journal article" date="2016" name="Nat. Commun.">
        <title>Thousands of microbial genomes shed light on interconnected biogeochemical processes in an aquifer system.</title>
        <authorList>
            <person name="Anantharaman K."/>
            <person name="Brown C.T."/>
            <person name="Hug L.A."/>
            <person name="Sharon I."/>
            <person name="Castelle C.J."/>
            <person name="Probst A.J."/>
            <person name="Thomas B.C."/>
            <person name="Singh A."/>
            <person name="Wilkins M.J."/>
            <person name="Karaoz U."/>
            <person name="Brodie E.L."/>
            <person name="Williams K.H."/>
            <person name="Hubbard S.S."/>
            <person name="Banfield J.F."/>
        </authorList>
    </citation>
    <scope>NUCLEOTIDE SEQUENCE [LARGE SCALE GENOMIC DNA]</scope>
    <source>
        <strain evidence="10">RIFCSPHIGHO2_01_FULL_58_15</strain>
    </source>
</reference>
<dbReference type="FunFam" id="3.20.20.70:FF:000140">
    <property type="entry name" value="Fructose-bisphosphate aldolase"/>
    <property type="match status" value="1"/>
</dbReference>
<dbReference type="GO" id="GO:0004332">
    <property type="term" value="F:fructose-bisphosphate aldolase activity"/>
    <property type="evidence" value="ECO:0007669"/>
    <property type="project" value="UniProtKB-EC"/>
</dbReference>
<evidence type="ECO:0000256" key="3">
    <source>
        <dbReference type="ARBA" id="ARBA00010387"/>
    </source>
</evidence>
<dbReference type="SUPFAM" id="SSF51569">
    <property type="entry name" value="Aldolase"/>
    <property type="match status" value="1"/>
</dbReference>
<evidence type="ECO:0000313" key="10">
    <source>
        <dbReference type="Proteomes" id="UP000178690"/>
    </source>
</evidence>
<evidence type="ECO:0000256" key="6">
    <source>
        <dbReference type="ARBA" id="ARBA00023239"/>
    </source>
</evidence>
<dbReference type="Gene3D" id="3.20.20.70">
    <property type="entry name" value="Aldolase class I"/>
    <property type="match status" value="1"/>
</dbReference>
<evidence type="ECO:0000313" key="9">
    <source>
        <dbReference type="EMBL" id="OHA48538.1"/>
    </source>
</evidence>
<name>A0A1G2PJP2_TERXR</name>
<organism evidence="9 10">
    <name type="scientific">Terrybacteria sp. (strain RIFCSPHIGHO2_01_FULL_58_15)</name>
    <dbReference type="NCBI Taxonomy" id="1802363"/>
    <lineage>
        <taxon>Bacteria</taxon>
        <taxon>Candidatus Terryibacteriota</taxon>
    </lineage>
</organism>
<sequence>MNREALIRTAEEIFVPGKGVIAADESAPTCQARFDAVGLPYTEENRRAYRELLFTADGLEQYISAVILYDETIRQRSTSGVPFAKVLAEKGIVPGIKVDLGAKELALHPGEKITEGLDGLRERFVEYKAMGARFAKWRAVVAIGPNIPSPACLRANAHALARYSALCQEVDIVPILEPEVLMDGDHEIERSFEATTLLLKEVFKELADQGVLIDGAVLKTNMVIAGKDASSQSSPEEVAEATLKCLRAIVPDTVPGVLFLSGGQGDEQATANLNAIEKRGPFPWPLTFSYSRAIQNPVLKIWAQNPSGNVALAQQVLLFRSRMNALAAAGKYSEDMEQQRPY</sequence>
<dbReference type="GO" id="GO:0006096">
    <property type="term" value="P:glycolytic process"/>
    <property type="evidence" value="ECO:0007669"/>
    <property type="project" value="UniProtKB-UniPathway"/>
</dbReference>
<evidence type="ECO:0000256" key="1">
    <source>
        <dbReference type="ARBA" id="ARBA00000441"/>
    </source>
</evidence>
<dbReference type="NCBIfam" id="NF033379">
    <property type="entry name" value="FrucBisAld_I"/>
    <property type="match status" value="1"/>
</dbReference>
<comment type="pathway">
    <text evidence="2">Carbohydrate degradation; glycolysis; D-glyceraldehyde 3-phosphate and glycerone phosphate from D-glucose: step 4/4.</text>
</comment>
<dbReference type="PANTHER" id="PTHR11627">
    <property type="entry name" value="FRUCTOSE-BISPHOSPHATE ALDOLASE"/>
    <property type="match status" value="1"/>
</dbReference>
<keyword evidence="5" id="KW-0324">Glycolysis</keyword>
<dbReference type="STRING" id="1802363.A2682_01300"/>
<dbReference type="UniPathway" id="UPA00109">
    <property type="reaction ID" value="UER00183"/>
</dbReference>
<comment type="similarity">
    <text evidence="3">Belongs to the class I fructose-bisphosphate aldolase family.</text>
</comment>
<dbReference type="Pfam" id="PF00274">
    <property type="entry name" value="Glycolytic"/>
    <property type="match status" value="1"/>
</dbReference>
<proteinExistence type="inferred from homology"/>
<comment type="caution">
    <text evidence="9">The sequence shown here is derived from an EMBL/GenBank/DDBJ whole genome shotgun (WGS) entry which is preliminary data.</text>
</comment>